<keyword evidence="1" id="KW-0175">Coiled coil</keyword>
<evidence type="ECO:0000256" key="2">
    <source>
        <dbReference type="SAM" id="Phobius"/>
    </source>
</evidence>
<evidence type="ECO:0000256" key="1">
    <source>
        <dbReference type="SAM" id="Coils"/>
    </source>
</evidence>
<dbReference type="EMBL" id="LAZR01016611">
    <property type="protein sequence ID" value="KKM03750.1"/>
    <property type="molecule type" value="Genomic_DNA"/>
</dbReference>
<evidence type="ECO:0000313" key="3">
    <source>
        <dbReference type="EMBL" id="KKM03750.1"/>
    </source>
</evidence>
<gene>
    <name evidence="3" type="ORF">LCGC14_1771320</name>
</gene>
<dbReference type="AlphaFoldDB" id="A0A0F9GY93"/>
<feature type="transmembrane region" description="Helical" evidence="2">
    <location>
        <begin position="7"/>
        <end position="27"/>
    </location>
</feature>
<accession>A0A0F9GY93</accession>
<sequence length="117" mass="12924">MTAIGKNTVVGVSLGTLVAAIFAIWMASGIGRPLFASDLVAIEESIENLDKKTSVAVLNLAKQNLQSELRGVERELRVDPQNGDIEDDITVIEDEIKEIDTKIDCYRRKDCDMEEDV</sequence>
<protein>
    <submittedName>
        <fullName evidence="3">Uncharacterized protein</fullName>
    </submittedName>
</protein>
<keyword evidence="2" id="KW-0812">Transmembrane</keyword>
<name>A0A0F9GY93_9ZZZZ</name>
<proteinExistence type="predicted"/>
<keyword evidence="2" id="KW-0472">Membrane</keyword>
<reference evidence="3" key="1">
    <citation type="journal article" date="2015" name="Nature">
        <title>Complex archaea that bridge the gap between prokaryotes and eukaryotes.</title>
        <authorList>
            <person name="Spang A."/>
            <person name="Saw J.H."/>
            <person name="Jorgensen S.L."/>
            <person name="Zaremba-Niedzwiedzka K."/>
            <person name="Martijn J."/>
            <person name="Lind A.E."/>
            <person name="van Eijk R."/>
            <person name="Schleper C."/>
            <person name="Guy L."/>
            <person name="Ettema T.J."/>
        </authorList>
    </citation>
    <scope>NUCLEOTIDE SEQUENCE</scope>
</reference>
<comment type="caution">
    <text evidence="3">The sequence shown here is derived from an EMBL/GenBank/DDBJ whole genome shotgun (WGS) entry which is preliminary data.</text>
</comment>
<keyword evidence="2" id="KW-1133">Transmembrane helix</keyword>
<organism evidence="3">
    <name type="scientific">marine sediment metagenome</name>
    <dbReference type="NCBI Taxonomy" id="412755"/>
    <lineage>
        <taxon>unclassified sequences</taxon>
        <taxon>metagenomes</taxon>
        <taxon>ecological metagenomes</taxon>
    </lineage>
</organism>
<feature type="coiled-coil region" evidence="1">
    <location>
        <begin position="55"/>
        <end position="109"/>
    </location>
</feature>